<name>E4N8M5_KITSK</name>
<proteinExistence type="predicted"/>
<feature type="chain" id="PRO_5003186514" description="Secreted protein" evidence="1">
    <location>
        <begin position="26"/>
        <end position="118"/>
    </location>
</feature>
<dbReference type="AlphaFoldDB" id="E4N8M5"/>
<dbReference type="STRING" id="452652.KSE_17320"/>
<reference evidence="2 3" key="1">
    <citation type="journal article" date="2010" name="DNA Res.">
        <title>Genome sequence of Kitasatospora setae NBRC 14216T: an evolutionary snapshot of the family Streptomycetaceae.</title>
        <authorList>
            <person name="Ichikawa N."/>
            <person name="Oguchi A."/>
            <person name="Ikeda H."/>
            <person name="Ishikawa J."/>
            <person name="Kitani S."/>
            <person name="Watanabe Y."/>
            <person name="Nakamura S."/>
            <person name="Katano Y."/>
            <person name="Kishi E."/>
            <person name="Sasagawa M."/>
            <person name="Ankai A."/>
            <person name="Fukui S."/>
            <person name="Hashimoto Y."/>
            <person name="Kamata S."/>
            <person name="Otoguro M."/>
            <person name="Tanikawa S."/>
            <person name="Nihira T."/>
            <person name="Horinouchi S."/>
            <person name="Ohnishi Y."/>
            <person name="Hayakawa M."/>
            <person name="Kuzuyama T."/>
            <person name="Arisawa A."/>
            <person name="Nomoto F."/>
            <person name="Miura H."/>
            <person name="Takahashi Y."/>
            <person name="Fujita N."/>
        </authorList>
    </citation>
    <scope>NUCLEOTIDE SEQUENCE [LARGE SCALE GENOMIC DNA]</scope>
    <source>
        <strain evidence="3">ATCC 33774 / DSM 43861 / JCM 3304 / KCC A-0304 / NBRC 14216 / KM-6054</strain>
    </source>
</reference>
<dbReference type="KEGG" id="ksk:KSE_17320"/>
<organism evidence="2 3">
    <name type="scientific">Kitasatospora setae (strain ATCC 33774 / DSM 43861 / JCM 3304 / KCC A-0304 / NBRC 14216 / KM-6054)</name>
    <name type="common">Streptomyces setae</name>
    <dbReference type="NCBI Taxonomy" id="452652"/>
    <lineage>
        <taxon>Bacteria</taxon>
        <taxon>Bacillati</taxon>
        <taxon>Actinomycetota</taxon>
        <taxon>Actinomycetes</taxon>
        <taxon>Kitasatosporales</taxon>
        <taxon>Streptomycetaceae</taxon>
        <taxon>Kitasatospora</taxon>
    </lineage>
</organism>
<sequence>MKNRAAVLSVAAALVALATALPASAAPAPGSGSASAGRSVRSGLDCTTWIHNNDPLYGGVDCTNNTGSPVTFHADIVCGWAPDVTGNSVTAYPGQTQESSGHCAIYSSGIGHIGWTVE</sequence>
<accession>E4N8M5</accession>
<evidence type="ECO:0000313" key="3">
    <source>
        <dbReference type="Proteomes" id="UP000007076"/>
    </source>
</evidence>
<keyword evidence="1" id="KW-0732">Signal</keyword>
<dbReference type="PATRIC" id="fig|452652.3.peg.1736"/>
<evidence type="ECO:0000256" key="1">
    <source>
        <dbReference type="SAM" id="SignalP"/>
    </source>
</evidence>
<evidence type="ECO:0008006" key="4">
    <source>
        <dbReference type="Google" id="ProtNLM"/>
    </source>
</evidence>
<protein>
    <recommendedName>
        <fullName evidence="4">Secreted protein</fullName>
    </recommendedName>
</protein>
<evidence type="ECO:0000313" key="2">
    <source>
        <dbReference type="EMBL" id="BAJ27556.1"/>
    </source>
</evidence>
<keyword evidence="3" id="KW-1185">Reference proteome</keyword>
<gene>
    <name evidence="2" type="ordered locus">KSE_17320</name>
</gene>
<feature type="signal peptide" evidence="1">
    <location>
        <begin position="1"/>
        <end position="25"/>
    </location>
</feature>
<dbReference type="HOGENOM" id="CLU_166903_0_0_11"/>
<dbReference type="Proteomes" id="UP000007076">
    <property type="component" value="Chromosome"/>
</dbReference>
<dbReference type="RefSeq" id="WP_014134874.1">
    <property type="nucleotide sequence ID" value="NC_016109.1"/>
</dbReference>
<dbReference type="eggNOG" id="ENOG50346UC">
    <property type="taxonomic scope" value="Bacteria"/>
</dbReference>
<dbReference type="EMBL" id="AP010968">
    <property type="protein sequence ID" value="BAJ27556.1"/>
    <property type="molecule type" value="Genomic_DNA"/>
</dbReference>